<dbReference type="Pfam" id="PF09972">
    <property type="entry name" value="DUF2207"/>
    <property type="match status" value="1"/>
</dbReference>
<feature type="transmembrane region" description="Helical" evidence="1">
    <location>
        <begin position="506"/>
        <end position="524"/>
    </location>
</feature>
<proteinExistence type="predicted"/>
<keyword evidence="1" id="KW-0812">Transmembrane</keyword>
<dbReference type="Pfam" id="PF20990">
    <property type="entry name" value="DUF2207_C"/>
    <property type="match status" value="1"/>
</dbReference>
<keyword evidence="1" id="KW-1133">Transmembrane helix</keyword>
<feature type="transmembrane region" description="Helical" evidence="1">
    <location>
        <begin position="303"/>
        <end position="325"/>
    </location>
</feature>
<keyword evidence="6" id="KW-1185">Reference proteome</keyword>
<evidence type="ECO:0000259" key="4">
    <source>
        <dbReference type="Pfam" id="PF20990"/>
    </source>
</evidence>
<dbReference type="InterPro" id="IPR048389">
    <property type="entry name" value="YciQ-like_C"/>
</dbReference>
<evidence type="ECO:0000313" key="6">
    <source>
        <dbReference type="Proteomes" id="UP000812844"/>
    </source>
</evidence>
<feature type="domain" description="DUF2207" evidence="3">
    <location>
        <begin position="40"/>
        <end position="260"/>
    </location>
</feature>
<reference evidence="5 6" key="1">
    <citation type="submission" date="2021-05" db="EMBL/GenBank/DDBJ databases">
        <title>Phylogenetic classification of ten novel species belonging to the genus Bifidobacterium comprising B. colchicus sp. nov., B. abeli sp. nov., B. bicoloris sp. nov., B. guerezis sp. nov., B. rosaliae sp. nov., B. santillanensis sp. nov., B. argentati sp. nov., B. amazzoni sp. nov., B. pluviali sp. nov., and B. pinnaculum sp. nov.</title>
        <authorList>
            <person name="Lugli G.A."/>
            <person name="Ruiz Garcia L."/>
            <person name="Margolles A."/>
            <person name="Ventura M."/>
        </authorList>
    </citation>
    <scope>NUCLEOTIDE SEQUENCE [LARGE SCALE GENOMIC DNA]</scope>
    <source>
        <strain evidence="5 6">6T3</strain>
    </source>
</reference>
<dbReference type="RefSeq" id="WP_219083063.1">
    <property type="nucleotide sequence ID" value="NZ_JAHBBD010000030.1"/>
</dbReference>
<organism evidence="5 6">
    <name type="scientific">Bifidobacterium phasiani</name>
    <dbReference type="NCBI Taxonomy" id="2834431"/>
    <lineage>
        <taxon>Bacteria</taxon>
        <taxon>Bacillati</taxon>
        <taxon>Actinomycetota</taxon>
        <taxon>Actinomycetes</taxon>
        <taxon>Bifidobacteriales</taxon>
        <taxon>Bifidobacteriaceae</taxon>
        <taxon>Bifidobacterium</taxon>
    </lineage>
</organism>
<feature type="chain" id="PRO_5045639705" evidence="2">
    <location>
        <begin position="22"/>
        <end position="722"/>
    </location>
</feature>
<keyword evidence="1" id="KW-0472">Membrane</keyword>
<comment type="caution">
    <text evidence="5">The sequence shown here is derived from an EMBL/GenBank/DDBJ whole genome shotgun (WGS) entry which is preliminary data.</text>
</comment>
<dbReference type="Proteomes" id="UP000812844">
    <property type="component" value="Unassembled WGS sequence"/>
</dbReference>
<evidence type="ECO:0000256" key="1">
    <source>
        <dbReference type="SAM" id="Phobius"/>
    </source>
</evidence>
<protein>
    <submittedName>
        <fullName evidence="5">DUF2207 domain-containing protein</fullName>
    </submittedName>
</protein>
<dbReference type="EMBL" id="JAHBBD010000030">
    <property type="protein sequence ID" value="MBW3083656.1"/>
    <property type="molecule type" value="Genomic_DNA"/>
</dbReference>
<accession>A0ABS6WD61</accession>
<feature type="domain" description="Predicted membrane protein YciQ-like C-terminal" evidence="4">
    <location>
        <begin position="338"/>
        <end position="612"/>
    </location>
</feature>
<evidence type="ECO:0000313" key="5">
    <source>
        <dbReference type="EMBL" id="MBW3083656.1"/>
    </source>
</evidence>
<feature type="transmembrane region" description="Helical" evidence="1">
    <location>
        <begin position="530"/>
        <end position="551"/>
    </location>
</feature>
<evidence type="ECO:0000259" key="3">
    <source>
        <dbReference type="Pfam" id="PF09972"/>
    </source>
</evidence>
<gene>
    <name evidence="5" type="ORF">KIH73_09900</name>
</gene>
<keyword evidence="2" id="KW-0732">Signal</keyword>
<sequence length="722" mass="76130">MTVKRAAFAAVAAAVCTAVIAALVCLVVVFGGDGADMSYRSLDYEVQVLDDGDLAITQHIDVRLDDRGDDDAERPWKQLYQQYRLNPDNLTAISGVGVVNATTGRTYAQTDPRTPDGIGDAEWDADYANRWYIADVTDGDPRPYEPGTTPADATVEIGWNIPATIEADSIRFDVTMTFEGVSTAYDDVVSLQWEPFGAANRMPIGVVTGTVRFPDGVSADDSWAWLHYAGASETSRDGAELRFTAYDVRAGQHLDVVAMFDASAAGDVARVADGEAADRIIADETAQEAAWRDRQHDAAVRRVVVWALLALAGVALIVWGLLAAVRSNREARYHGDVVYWRDPPEMSPASAARLMEVVEPGAGTALNARQLSATVLSLASKKAIMLRPGPSSLYAAPGGDAPAVVASRLSGDPALRKRMDATMSVTILPVCSSDRASLNLSQSEDAALALLETAARRHGAATFDFDDMKRAFTDYEDGHTLQEAFETAASNEFALLGATRTVGGQALAAGLLGLLVGLAALVYSGSQGQLAVALVLGCPILFGSLTVLFAMRRTGLTDDPGQRCAGQVVGLKRYLEDFSDFTERGVADLTLWDRYLVYATAFGISDKAVAQLAKAHPELTDPAWLDSYASGTLLYWAYRPYWWYAGAWPQHGSASAGPLADPSAFSAGFGDIGARLDAGFADIASTIQAAAPHGSGGSGGSFSGGGFGGSAGGSGGGSFGGR</sequence>
<feature type="signal peptide" evidence="2">
    <location>
        <begin position="1"/>
        <end position="21"/>
    </location>
</feature>
<dbReference type="InterPro" id="IPR018702">
    <property type="entry name" value="DUF2207"/>
</dbReference>
<name>A0ABS6WD61_9BIFI</name>
<evidence type="ECO:0000256" key="2">
    <source>
        <dbReference type="SAM" id="SignalP"/>
    </source>
</evidence>